<reference evidence="2 3" key="1">
    <citation type="submission" date="2009-02" db="EMBL/GenBank/DDBJ databases">
        <title>Annotation of Streptomyces hygroscopicus strain ATCC 53653.</title>
        <authorList>
            <consortium name="The Broad Institute Genome Sequencing Platform"/>
            <consortium name="Broad Institute Microbial Sequencing Center"/>
            <person name="Fischbach M."/>
            <person name="Godfrey P."/>
            <person name="Ward D."/>
            <person name="Young S."/>
            <person name="Zeng Q."/>
            <person name="Koehrsen M."/>
            <person name="Alvarado L."/>
            <person name="Berlin A.M."/>
            <person name="Bochicchio J."/>
            <person name="Borenstein D."/>
            <person name="Chapman S.B."/>
            <person name="Chen Z."/>
            <person name="Engels R."/>
            <person name="Freedman E."/>
            <person name="Gellesch M."/>
            <person name="Goldberg J."/>
            <person name="Griggs A."/>
            <person name="Gujja S."/>
            <person name="Heilman E.R."/>
            <person name="Heiman D.I."/>
            <person name="Hepburn T.A."/>
            <person name="Howarth C."/>
            <person name="Jen D."/>
            <person name="Larson L."/>
            <person name="Lewis B."/>
            <person name="Mehta T."/>
            <person name="Park D."/>
            <person name="Pearson M."/>
            <person name="Richards J."/>
            <person name="Roberts A."/>
            <person name="Saif S."/>
            <person name="Shea T.D."/>
            <person name="Shenoy N."/>
            <person name="Sisk P."/>
            <person name="Stolte C."/>
            <person name="Sykes S.N."/>
            <person name="Thomson T."/>
            <person name="Walk T."/>
            <person name="White J."/>
            <person name="Yandava C."/>
            <person name="Straight P."/>
            <person name="Clardy J."/>
            <person name="Hung D."/>
            <person name="Kolter R."/>
            <person name="Mekalanos J."/>
            <person name="Walker S."/>
            <person name="Walsh C.T."/>
            <person name="Wieland-Brown L.C."/>
            <person name="Haas B."/>
            <person name="Nusbaum C."/>
            <person name="Birren B."/>
        </authorList>
    </citation>
    <scope>NUCLEOTIDE SEQUENCE [LARGE SCALE GENOMIC DNA]</scope>
    <source>
        <strain evidence="2 3">ATCC 53653</strain>
    </source>
</reference>
<dbReference type="STRING" id="457427.SSOG_04275"/>
<dbReference type="Proteomes" id="UP000003963">
    <property type="component" value="Unassembled WGS sequence"/>
</dbReference>
<dbReference type="AlphaFoldDB" id="D9W6P7"/>
<keyword evidence="3" id="KW-1185">Reference proteome</keyword>
<evidence type="ECO:0000256" key="1">
    <source>
        <dbReference type="SAM" id="MobiDB-lite"/>
    </source>
</evidence>
<evidence type="ECO:0000313" key="2">
    <source>
        <dbReference type="EMBL" id="EFL24561.1"/>
    </source>
</evidence>
<dbReference type="HOGENOM" id="CLU_1874321_0_0_11"/>
<gene>
    <name evidence="2" type="ORF">SSOG_04275</name>
</gene>
<name>D9W6P7_9ACTN</name>
<feature type="region of interest" description="Disordered" evidence="1">
    <location>
        <begin position="83"/>
        <end position="106"/>
    </location>
</feature>
<protein>
    <submittedName>
        <fullName evidence="2">Uncharacterized protein</fullName>
    </submittedName>
</protein>
<dbReference type="RefSeq" id="WP_009716367.1">
    <property type="nucleotide sequence ID" value="NZ_GG657754.1"/>
</dbReference>
<accession>D9W6P7</accession>
<sequence length="161" mass="16606">MGRGRGGDDGIRKRTVRATVRSALGRVLPLLAAMLWVAPSCVHSGGDHPPISEGCRHRLVAEPRLERPPPGRALATPLAQLHTAPIAPAAGNDAKTPGGGSDDCVAGPRGGNPALVPAPVPPPALVGFRPPDGPRGRDSVRAPPDTHVHALGLHQLQVLRT</sequence>
<proteinExistence type="predicted"/>
<dbReference type="EMBL" id="GG657754">
    <property type="protein sequence ID" value="EFL24561.1"/>
    <property type="molecule type" value="Genomic_DNA"/>
</dbReference>
<evidence type="ECO:0000313" key="3">
    <source>
        <dbReference type="Proteomes" id="UP000003963"/>
    </source>
</evidence>
<dbReference type="OrthoDB" id="4337319at2"/>
<organism evidence="2 3">
    <name type="scientific">Streptomyces himastatinicus ATCC 53653</name>
    <dbReference type="NCBI Taxonomy" id="457427"/>
    <lineage>
        <taxon>Bacteria</taxon>
        <taxon>Bacillati</taxon>
        <taxon>Actinomycetota</taxon>
        <taxon>Actinomycetes</taxon>
        <taxon>Kitasatosporales</taxon>
        <taxon>Streptomycetaceae</taxon>
        <taxon>Streptomyces</taxon>
        <taxon>Streptomyces violaceusniger group</taxon>
    </lineage>
</organism>